<dbReference type="EMBL" id="VSSQ01139202">
    <property type="protein sequence ID" value="MPN61911.1"/>
    <property type="molecule type" value="Genomic_DNA"/>
</dbReference>
<comment type="caution">
    <text evidence="2">The sequence shown here is derived from an EMBL/GenBank/DDBJ whole genome shotgun (WGS) entry which is preliminary data.</text>
</comment>
<sequence length="62" mass="6797">MAKETIEADEFYTIMRDGEEREKPEGGSTVVSSDKPSGSGHTLQEPPLNPNWQFNFGGGLRA</sequence>
<gene>
    <name evidence="2" type="ORF">SDC9_209657</name>
</gene>
<protein>
    <submittedName>
        <fullName evidence="2">Uncharacterized protein</fullName>
    </submittedName>
</protein>
<reference evidence="2" key="1">
    <citation type="submission" date="2019-08" db="EMBL/GenBank/DDBJ databases">
        <authorList>
            <person name="Kucharzyk K."/>
            <person name="Murdoch R.W."/>
            <person name="Higgins S."/>
            <person name="Loffler F."/>
        </authorList>
    </citation>
    <scope>NUCLEOTIDE SEQUENCE</scope>
</reference>
<proteinExistence type="predicted"/>
<feature type="region of interest" description="Disordered" evidence="1">
    <location>
        <begin position="1"/>
        <end position="62"/>
    </location>
</feature>
<name>A0A645JE90_9ZZZZ</name>
<evidence type="ECO:0000256" key="1">
    <source>
        <dbReference type="SAM" id="MobiDB-lite"/>
    </source>
</evidence>
<dbReference type="AlphaFoldDB" id="A0A645JE90"/>
<feature type="compositionally biased region" description="Polar residues" evidence="1">
    <location>
        <begin position="29"/>
        <end position="42"/>
    </location>
</feature>
<accession>A0A645JE90</accession>
<feature type="compositionally biased region" description="Basic and acidic residues" evidence="1">
    <location>
        <begin position="16"/>
        <end position="25"/>
    </location>
</feature>
<evidence type="ECO:0000313" key="2">
    <source>
        <dbReference type="EMBL" id="MPN61911.1"/>
    </source>
</evidence>
<organism evidence="2">
    <name type="scientific">bioreactor metagenome</name>
    <dbReference type="NCBI Taxonomy" id="1076179"/>
    <lineage>
        <taxon>unclassified sequences</taxon>
        <taxon>metagenomes</taxon>
        <taxon>ecological metagenomes</taxon>
    </lineage>
</organism>